<dbReference type="Proteomes" id="UP001289374">
    <property type="component" value="Unassembled WGS sequence"/>
</dbReference>
<feature type="region of interest" description="Disordered" evidence="2">
    <location>
        <begin position="238"/>
        <end position="332"/>
    </location>
</feature>
<feature type="compositionally biased region" description="Polar residues" evidence="2">
    <location>
        <begin position="238"/>
        <end position="247"/>
    </location>
</feature>
<keyword evidence="5" id="KW-1185">Reference proteome</keyword>
<dbReference type="SMART" id="SM00166">
    <property type="entry name" value="UBX"/>
    <property type="match status" value="1"/>
</dbReference>
<keyword evidence="1" id="KW-0833">Ubl conjugation pathway</keyword>
<organism evidence="4 5">
    <name type="scientific">Sesamum angolense</name>
    <dbReference type="NCBI Taxonomy" id="2727404"/>
    <lineage>
        <taxon>Eukaryota</taxon>
        <taxon>Viridiplantae</taxon>
        <taxon>Streptophyta</taxon>
        <taxon>Embryophyta</taxon>
        <taxon>Tracheophyta</taxon>
        <taxon>Spermatophyta</taxon>
        <taxon>Magnoliopsida</taxon>
        <taxon>eudicotyledons</taxon>
        <taxon>Gunneridae</taxon>
        <taxon>Pentapetalae</taxon>
        <taxon>asterids</taxon>
        <taxon>lamiids</taxon>
        <taxon>Lamiales</taxon>
        <taxon>Pedaliaceae</taxon>
        <taxon>Sesamum</taxon>
    </lineage>
</organism>
<protein>
    <submittedName>
        <fullName evidence="4">Plant UBX domain-containing protein 11</fullName>
    </submittedName>
</protein>
<feature type="compositionally biased region" description="Polar residues" evidence="2">
    <location>
        <begin position="316"/>
        <end position="330"/>
    </location>
</feature>
<evidence type="ECO:0000256" key="2">
    <source>
        <dbReference type="SAM" id="MobiDB-lite"/>
    </source>
</evidence>
<evidence type="ECO:0000256" key="1">
    <source>
        <dbReference type="ARBA" id="ARBA00022786"/>
    </source>
</evidence>
<feature type="region of interest" description="Disordered" evidence="2">
    <location>
        <begin position="443"/>
        <end position="527"/>
    </location>
</feature>
<dbReference type="CDD" id="cd01767">
    <property type="entry name" value="UBX"/>
    <property type="match status" value="1"/>
</dbReference>
<dbReference type="Gene3D" id="3.10.20.90">
    <property type="entry name" value="Phosphatidylinositol 3-kinase Catalytic Subunit, Chain A, domain 1"/>
    <property type="match status" value="1"/>
</dbReference>
<feature type="domain" description="UBX" evidence="3">
    <location>
        <begin position="387"/>
        <end position="455"/>
    </location>
</feature>
<dbReference type="PANTHER" id="PTHR47770:SF1">
    <property type="entry name" value="PLANT UBX DOMAIN-CONTAINING PROTEIN 11"/>
    <property type="match status" value="1"/>
</dbReference>
<feature type="compositionally biased region" description="Low complexity" evidence="2">
    <location>
        <begin position="463"/>
        <end position="486"/>
    </location>
</feature>
<accession>A0AAE1T5M4</accession>
<gene>
    <name evidence="4" type="ORF">Sango_2922700</name>
</gene>
<evidence type="ECO:0000313" key="4">
    <source>
        <dbReference type="EMBL" id="KAK4381905.1"/>
    </source>
</evidence>
<reference evidence="4" key="2">
    <citation type="journal article" date="2024" name="Plant">
        <title>Genomic evolution and insights into agronomic trait innovations of Sesamum species.</title>
        <authorList>
            <person name="Miao H."/>
            <person name="Wang L."/>
            <person name="Qu L."/>
            <person name="Liu H."/>
            <person name="Sun Y."/>
            <person name="Le M."/>
            <person name="Wang Q."/>
            <person name="Wei S."/>
            <person name="Zheng Y."/>
            <person name="Lin W."/>
            <person name="Duan Y."/>
            <person name="Cao H."/>
            <person name="Xiong S."/>
            <person name="Wang X."/>
            <person name="Wei L."/>
            <person name="Li C."/>
            <person name="Ma Q."/>
            <person name="Ju M."/>
            <person name="Zhao R."/>
            <person name="Li G."/>
            <person name="Mu C."/>
            <person name="Tian Q."/>
            <person name="Mei H."/>
            <person name="Zhang T."/>
            <person name="Gao T."/>
            <person name="Zhang H."/>
        </authorList>
    </citation>
    <scope>NUCLEOTIDE SEQUENCE</scope>
    <source>
        <strain evidence="4">K16</strain>
    </source>
</reference>
<evidence type="ECO:0000313" key="5">
    <source>
        <dbReference type="Proteomes" id="UP001289374"/>
    </source>
</evidence>
<dbReference type="PANTHER" id="PTHR47770">
    <property type="entry name" value="PLANT UBX DOMAIN-CONTAINING PROTEIN 11"/>
    <property type="match status" value="1"/>
</dbReference>
<dbReference type="EMBL" id="JACGWL010000787">
    <property type="protein sequence ID" value="KAK4381905.1"/>
    <property type="molecule type" value="Genomic_DNA"/>
</dbReference>
<proteinExistence type="predicted"/>
<dbReference type="InterPro" id="IPR029071">
    <property type="entry name" value="Ubiquitin-like_domsf"/>
</dbReference>
<reference evidence="4" key="1">
    <citation type="submission" date="2020-06" db="EMBL/GenBank/DDBJ databases">
        <authorList>
            <person name="Li T."/>
            <person name="Hu X."/>
            <person name="Zhang T."/>
            <person name="Song X."/>
            <person name="Zhang H."/>
            <person name="Dai N."/>
            <person name="Sheng W."/>
            <person name="Hou X."/>
            <person name="Wei L."/>
        </authorList>
    </citation>
    <scope>NUCLEOTIDE SEQUENCE</scope>
    <source>
        <strain evidence="4">K16</strain>
        <tissue evidence="4">Leaf</tissue>
    </source>
</reference>
<evidence type="ECO:0000259" key="3">
    <source>
        <dbReference type="PROSITE" id="PS50033"/>
    </source>
</evidence>
<dbReference type="InterPro" id="IPR001012">
    <property type="entry name" value="UBX_dom"/>
</dbReference>
<dbReference type="PROSITE" id="PS50033">
    <property type="entry name" value="UBX"/>
    <property type="match status" value="1"/>
</dbReference>
<dbReference type="Pfam" id="PF00789">
    <property type="entry name" value="UBX"/>
    <property type="match status" value="1"/>
</dbReference>
<name>A0AAE1T5M4_9LAMI</name>
<feature type="compositionally biased region" description="Basic and acidic residues" evidence="2">
    <location>
        <begin position="496"/>
        <end position="508"/>
    </location>
</feature>
<comment type="caution">
    <text evidence="4">The sequence shown here is derived from an EMBL/GenBank/DDBJ whole genome shotgun (WGS) entry which is preliminary data.</text>
</comment>
<dbReference type="AlphaFoldDB" id="A0AAE1T5M4"/>
<sequence>MGLTSKVLEAKEAKCKVFRDFVNFSGFFEYSKMISIVEMEQSLSSLAFRGSILEAIAEAKQQKKLFVVYTSSDNPESKLLETSTWIDPSSVGQKLFASFLACLLFTENLIFEIWYRVWKQKQQLVASAPQLDHIAHAQVALTYTFVPEKATGEANGEVFIVRLITLQFDRIDPQHSAPCITAIGYNGVQLWQKEGFVSADVLASSLEKAWLSLHVQETTAAFLTAALASGKQLASGVASSEQVTPGTHVSAPLTDDHVLSPDAGQPLHSEATPDSNSSKDASKEADSKGVGVASTEPSLALSSRERDKSISEIEAGNTSQDPMERGQNNPKVAYHVPENNLSISDNHLDSSNEVFHEISNEATEIAHVRTEETREADKDDTPASSAIKSNDIFLNIRLPDGSSLQVKFSVNDTLKMVKDYIHGNQSSSFGSFTLAIPYPRKVFSDQGPNPSLQNALRDRGRPSPIDSSDTSGRSSNSSSVRKQQTSRSFGGNIHTLKHDDDDDSRPNDRNAFWNGNSTQFGGNDDGK</sequence>
<dbReference type="SUPFAM" id="SSF54236">
    <property type="entry name" value="Ubiquitin-like"/>
    <property type="match status" value="1"/>
</dbReference>